<dbReference type="InterPro" id="IPR036388">
    <property type="entry name" value="WH-like_DNA-bd_sf"/>
</dbReference>
<keyword evidence="3 6" id="KW-0238">DNA-binding</keyword>
<dbReference type="PANTHER" id="PTHR30419:SF2">
    <property type="entry name" value="LYSR FAMILY TRANSCRIPTIONAL REGULATOR"/>
    <property type="match status" value="1"/>
</dbReference>
<evidence type="ECO:0000313" key="7">
    <source>
        <dbReference type="Proteomes" id="UP000292445"/>
    </source>
</evidence>
<dbReference type="GO" id="GO:0003677">
    <property type="term" value="F:DNA binding"/>
    <property type="evidence" value="ECO:0007669"/>
    <property type="project" value="UniProtKB-KW"/>
</dbReference>
<dbReference type="EMBL" id="SGXC01000001">
    <property type="protein sequence ID" value="RZS84203.1"/>
    <property type="molecule type" value="Genomic_DNA"/>
</dbReference>
<accession>A0A4Q7NH84</accession>
<dbReference type="Gene3D" id="3.40.190.290">
    <property type="match status" value="1"/>
</dbReference>
<organism evidence="6 7">
    <name type="scientific">Pigmentiphaga kullae</name>
    <dbReference type="NCBI Taxonomy" id="151784"/>
    <lineage>
        <taxon>Bacteria</taxon>
        <taxon>Pseudomonadati</taxon>
        <taxon>Pseudomonadota</taxon>
        <taxon>Betaproteobacteria</taxon>
        <taxon>Burkholderiales</taxon>
        <taxon>Alcaligenaceae</taxon>
        <taxon>Pigmentiphaga</taxon>
    </lineage>
</organism>
<dbReference type="Proteomes" id="UP000292445">
    <property type="component" value="Unassembled WGS sequence"/>
</dbReference>
<evidence type="ECO:0000313" key="6">
    <source>
        <dbReference type="EMBL" id="RZS84203.1"/>
    </source>
</evidence>
<dbReference type="InterPro" id="IPR050950">
    <property type="entry name" value="HTH-type_LysR_regulators"/>
</dbReference>
<dbReference type="GO" id="GO:0003700">
    <property type="term" value="F:DNA-binding transcription factor activity"/>
    <property type="evidence" value="ECO:0007669"/>
    <property type="project" value="InterPro"/>
</dbReference>
<evidence type="ECO:0000259" key="5">
    <source>
        <dbReference type="PROSITE" id="PS50931"/>
    </source>
</evidence>
<dbReference type="InterPro" id="IPR000847">
    <property type="entry name" value="LysR_HTH_N"/>
</dbReference>
<dbReference type="GO" id="GO:0005829">
    <property type="term" value="C:cytosol"/>
    <property type="evidence" value="ECO:0007669"/>
    <property type="project" value="TreeGrafter"/>
</dbReference>
<dbReference type="Pfam" id="PF00126">
    <property type="entry name" value="HTH_1"/>
    <property type="match status" value="1"/>
</dbReference>
<dbReference type="FunFam" id="1.10.10.10:FF:000001">
    <property type="entry name" value="LysR family transcriptional regulator"/>
    <property type="match status" value="1"/>
</dbReference>
<proteinExistence type="inferred from homology"/>
<dbReference type="RefSeq" id="WP_165404367.1">
    <property type="nucleotide sequence ID" value="NZ_SGXC01000001.1"/>
</dbReference>
<protein>
    <submittedName>
        <fullName evidence="6">DNA-binding transcriptional LysR family regulator</fullName>
    </submittedName>
</protein>
<dbReference type="AlphaFoldDB" id="A0A4Q7NH84"/>
<keyword evidence="7" id="KW-1185">Reference proteome</keyword>
<feature type="domain" description="HTH lysR-type" evidence="5">
    <location>
        <begin position="1"/>
        <end position="58"/>
    </location>
</feature>
<dbReference type="SUPFAM" id="SSF53850">
    <property type="entry name" value="Periplasmic binding protein-like II"/>
    <property type="match status" value="1"/>
</dbReference>
<evidence type="ECO:0000256" key="3">
    <source>
        <dbReference type="ARBA" id="ARBA00023125"/>
    </source>
</evidence>
<comment type="similarity">
    <text evidence="1">Belongs to the LysR transcriptional regulatory family.</text>
</comment>
<sequence>MDLQSLKTFVACVEEKSLSRCADRLNVVASAVSKRLAELEREHGVSLLRRTGRGVEPTAAGEALYRHATSLLSAARQLERTLASFRDDGESHIRIAACRSVVLQYLPRAISLLRRVCPGHRVDIVEASSVEIPALVTQGEAEIGIYHAPFPPPGLHFVEYRRERVALVVPRGHALARGGPVRFFDTLDHDYVGYFPRHDLANFQRLIGENLPRPINVSAQVSNPEARCMLVREGLGLALMAEGLARTYADRTGVEVVALADEWAGRQIWMACVDPAALPEGARELFARPQA</sequence>
<keyword evidence="4" id="KW-0804">Transcription</keyword>
<dbReference type="InterPro" id="IPR036390">
    <property type="entry name" value="WH_DNA-bd_sf"/>
</dbReference>
<evidence type="ECO:0000256" key="4">
    <source>
        <dbReference type="ARBA" id="ARBA00023163"/>
    </source>
</evidence>
<dbReference type="SUPFAM" id="SSF46785">
    <property type="entry name" value="Winged helix' DNA-binding domain"/>
    <property type="match status" value="1"/>
</dbReference>
<reference evidence="6 7" key="1">
    <citation type="submission" date="2019-02" db="EMBL/GenBank/DDBJ databases">
        <title>Genomic Encyclopedia of Type Strains, Phase IV (KMG-IV): sequencing the most valuable type-strain genomes for metagenomic binning, comparative biology and taxonomic classification.</title>
        <authorList>
            <person name="Goeker M."/>
        </authorList>
    </citation>
    <scope>NUCLEOTIDE SEQUENCE [LARGE SCALE GENOMIC DNA]</scope>
    <source>
        <strain evidence="6 7">K24</strain>
    </source>
</reference>
<dbReference type="PANTHER" id="PTHR30419">
    <property type="entry name" value="HTH-TYPE TRANSCRIPTIONAL REGULATOR YBHD"/>
    <property type="match status" value="1"/>
</dbReference>
<evidence type="ECO:0000256" key="2">
    <source>
        <dbReference type="ARBA" id="ARBA00023015"/>
    </source>
</evidence>
<comment type="caution">
    <text evidence="6">The sequence shown here is derived from an EMBL/GenBank/DDBJ whole genome shotgun (WGS) entry which is preliminary data.</text>
</comment>
<evidence type="ECO:0000256" key="1">
    <source>
        <dbReference type="ARBA" id="ARBA00009437"/>
    </source>
</evidence>
<dbReference type="PROSITE" id="PS50931">
    <property type="entry name" value="HTH_LYSR"/>
    <property type="match status" value="1"/>
</dbReference>
<name>A0A4Q7NH84_9BURK</name>
<gene>
    <name evidence="6" type="ORF">EV675_0207</name>
</gene>
<dbReference type="Pfam" id="PF03466">
    <property type="entry name" value="LysR_substrate"/>
    <property type="match status" value="1"/>
</dbReference>
<keyword evidence="2" id="KW-0805">Transcription regulation</keyword>
<dbReference type="InterPro" id="IPR005119">
    <property type="entry name" value="LysR_subst-bd"/>
</dbReference>
<dbReference type="Gene3D" id="1.10.10.10">
    <property type="entry name" value="Winged helix-like DNA-binding domain superfamily/Winged helix DNA-binding domain"/>
    <property type="match status" value="1"/>
</dbReference>